<organism evidence="2 3">
    <name type="scientific">candidate division WOR-3 bacterium RBG_13_43_14</name>
    <dbReference type="NCBI Taxonomy" id="1802590"/>
    <lineage>
        <taxon>Bacteria</taxon>
        <taxon>Bacteria division WOR-3</taxon>
    </lineage>
</organism>
<dbReference type="AlphaFoldDB" id="A0A1F4UBL2"/>
<dbReference type="GO" id="GO:0045454">
    <property type="term" value="P:cell redox homeostasis"/>
    <property type="evidence" value="ECO:0007669"/>
    <property type="project" value="TreeGrafter"/>
</dbReference>
<dbReference type="InterPro" id="IPR013766">
    <property type="entry name" value="Thioredoxin_domain"/>
</dbReference>
<feature type="domain" description="Thioredoxin" evidence="1">
    <location>
        <begin position="1"/>
        <end position="98"/>
    </location>
</feature>
<evidence type="ECO:0000313" key="3">
    <source>
        <dbReference type="Proteomes" id="UP000177025"/>
    </source>
</evidence>
<protein>
    <recommendedName>
        <fullName evidence="1">Thioredoxin domain-containing protein</fullName>
    </recommendedName>
</protein>
<dbReference type="InterPro" id="IPR036249">
    <property type="entry name" value="Thioredoxin-like_sf"/>
</dbReference>
<proteinExistence type="predicted"/>
<name>A0A1F4UBL2_UNCW3</name>
<dbReference type="PANTHER" id="PTHR45663">
    <property type="entry name" value="GEO12009P1"/>
    <property type="match status" value="1"/>
</dbReference>
<dbReference type="EMBL" id="MEUM01000075">
    <property type="protein sequence ID" value="OGC42259.1"/>
    <property type="molecule type" value="Genomic_DNA"/>
</dbReference>
<dbReference type="GO" id="GO:0015035">
    <property type="term" value="F:protein-disulfide reductase activity"/>
    <property type="evidence" value="ECO:0007669"/>
    <property type="project" value="TreeGrafter"/>
</dbReference>
<reference evidence="2 3" key="1">
    <citation type="journal article" date="2016" name="Nat. Commun.">
        <title>Thousands of microbial genomes shed light on interconnected biogeochemical processes in an aquifer system.</title>
        <authorList>
            <person name="Anantharaman K."/>
            <person name="Brown C.T."/>
            <person name="Hug L.A."/>
            <person name="Sharon I."/>
            <person name="Castelle C.J."/>
            <person name="Probst A.J."/>
            <person name="Thomas B.C."/>
            <person name="Singh A."/>
            <person name="Wilkins M.J."/>
            <person name="Karaoz U."/>
            <person name="Brodie E.L."/>
            <person name="Williams K.H."/>
            <person name="Hubbard S.S."/>
            <person name="Banfield J.F."/>
        </authorList>
    </citation>
    <scope>NUCLEOTIDE SEQUENCE [LARGE SCALE GENOMIC DNA]</scope>
</reference>
<dbReference type="GO" id="GO:0005829">
    <property type="term" value="C:cytosol"/>
    <property type="evidence" value="ECO:0007669"/>
    <property type="project" value="TreeGrafter"/>
</dbReference>
<dbReference type="Proteomes" id="UP000177025">
    <property type="component" value="Unassembled WGS sequence"/>
</dbReference>
<dbReference type="PROSITE" id="PS51352">
    <property type="entry name" value="THIOREDOXIN_2"/>
    <property type="match status" value="1"/>
</dbReference>
<sequence>MFRLKVLLNIPVLVDFTGQACKACKVMKSRLENINKSIGDKIRIVYVLVNEQKDLTKKYKIMLIPTMVLLDATGREVWRLTGEIEEQKLINKIEKYLKAE</sequence>
<gene>
    <name evidence="2" type="ORF">A2Y85_08095</name>
</gene>
<dbReference type="Pfam" id="PF00085">
    <property type="entry name" value="Thioredoxin"/>
    <property type="match status" value="1"/>
</dbReference>
<accession>A0A1F4UBL2</accession>
<evidence type="ECO:0000259" key="1">
    <source>
        <dbReference type="PROSITE" id="PS51352"/>
    </source>
</evidence>
<evidence type="ECO:0000313" key="2">
    <source>
        <dbReference type="EMBL" id="OGC42259.1"/>
    </source>
</evidence>
<dbReference type="CDD" id="cd02947">
    <property type="entry name" value="TRX_family"/>
    <property type="match status" value="1"/>
</dbReference>
<comment type="caution">
    <text evidence="2">The sequence shown here is derived from an EMBL/GenBank/DDBJ whole genome shotgun (WGS) entry which is preliminary data.</text>
</comment>
<dbReference type="Gene3D" id="3.40.30.10">
    <property type="entry name" value="Glutaredoxin"/>
    <property type="match status" value="1"/>
</dbReference>
<dbReference type="PANTHER" id="PTHR45663:SF11">
    <property type="entry name" value="GEO12009P1"/>
    <property type="match status" value="1"/>
</dbReference>
<dbReference type="SUPFAM" id="SSF52833">
    <property type="entry name" value="Thioredoxin-like"/>
    <property type="match status" value="1"/>
</dbReference>